<organism evidence="3 4">
    <name type="scientific">Clostridium ragsdalei P11</name>
    <dbReference type="NCBI Taxonomy" id="1353534"/>
    <lineage>
        <taxon>Bacteria</taxon>
        <taxon>Bacillati</taxon>
        <taxon>Bacillota</taxon>
        <taxon>Clostridia</taxon>
        <taxon>Eubacteriales</taxon>
        <taxon>Clostridiaceae</taxon>
        <taxon>Clostridium</taxon>
    </lineage>
</organism>
<gene>
    <name evidence="3" type="ORF">CLRAG_39910</name>
</gene>
<feature type="domain" description="Cas12f1-like TNB" evidence="2">
    <location>
        <begin position="25"/>
        <end position="91"/>
    </location>
</feature>
<dbReference type="NCBIfam" id="NF040570">
    <property type="entry name" value="guided_TnpB"/>
    <property type="match status" value="1"/>
</dbReference>
<protein>
    <submittedName>
        <fullName evidence="3">Putative transposase DNA-binding domain protein</fullName>
    </submittedName>
</protein>
<keyword evidence="1 3" id="KW-0238">DNA-binding</keyword>
<keyword evidence="4" id="KW-1185">Reference proteome</keyword>
<accession>A0A1A6AI33</accession>
<sequence>METLNIKGMMKNKYLSKAIAKQCLYELKKQMQYKCEFNGIEFIEADKWYPSSKTCSKCGHIKPKLSLSERTYICEKCGCVIDRDYNASINLSRYGLVG</sequence>
<reference evidence="3 4" key="1">
    <citation type="journal article" date="2012" name="Front. Microbiol.">
        <title>Draft Genome Sequence of the Virulent Strain 01-B526 of the Fish Pathogen Aeromonas salmonicida.</title>
        <authorList>
            <person name="Charette S.J."/>
            <person name="Brochu F."/>
            <person name="Boyle B."/>
            <person name="Filion G."/>
            <person name="Tanaka K.H."/>
            <person name="Derome N."/>
        </authorList>
    </citation>
    <scope>NUCLEOTIDE SEQUENCE [LARGE SCALE GENOMIC DNA]</scope>
    <source>
        <strain evidence="3 4">P11</strain>
    </source>
</reference>
<dbReference type="GO" id="GO:0003677">
    <property type="term" value="F:DNA binding"/>
    <property type="evidence" value="ECO:0007669"/>
    <property type="project" value="UniProtKB-KW"/>
</dbReference>
<evidence type="ECO:0000313" key="4">
    <source>
        <dbReference type="Proteomes" id="UP000093954"/>
    </source>
</evidence>
<comment type="caution">
    <text evidence="3">The sequence shown here is derived from an EMBL/GenBank/DDBJ whole genome shotgun (WGS) entry which is preliminary data.</text>
</comment>
<dbReference type="EMBL" id="LROS01000079">
    <property type="protein sequence ID" value="OBR89729.1"/>
    <property type="molecule type" value="Genomic_DNA"/>
</dbReference>
<evidence type="ECO:0000256" key="1">
    <source>
        <dbReference type="ARBA" id="ARBA00023125"/>
    </source>
</evidence>
<dbReference type="Pfam" id="PF07282">
    <property type="entry name" value="Cas12f1-like_TNB"/>
    <property type="match status" value="1"/>
</dbReference>
<dbReference type="Proteomes" id="UP000093954">
    <property type="component" value="Unassembled WGS sequence"/>
</dbReference>
<dbReference type="InterPro" id="IPR010095">
    <property type="entry name" value="Cas12f1-like_TNB"/>
</dbReference>
<proteinExistence type="predicted"/>
<evidence type="ECO:0000313" key="3">
    <source>
        <dbReference type="EMBL" id="OBR89729.1"/>
    </source>
</evidence>
<name>A0A1A6AI33_9CLOT</name>
<dbReference type="PATRIC" id="fig|1353534.3.peg.4065"/>
<dbReference type="AlphaFoldDB" id="A0A1A6AI33"/>
<evidence type="ECO:0000259" key="2">
    <source>
        <dbReference type="Pfam" id="PF07282"/>
    </source>
</evidence>